<dbReference type="AlphaFoldDB" id="A0A136PV79"/>
<dbReference type="Proteomes" id="UP000070620">
    <property type="component" value="Unassembled WGS sequence"/>
</dbReference>
<dbReference type="CDD" id="cd00161">
    <property type="entry name" value="beta-trefoil_Ricin-like"/>
    <property type="match status" value="1"/>
</dbReference>
<gene>
    <name evidence="2" type="ORF">AWW66_08755</name>
</gene>
<organism evidence="2 3">
    <name type="scientific">Micromonospora rosaria</name>
    <dbReference type="NCBI Taxonomy" id="47874"/>
    <lineage>
        <taxon>Bacteria</taxon>
        <taxon>Bacillati</taxon>
        <taxon>Actinomycetota</taxon>
        <taxon>Actinomycetes</taxon>
        <taxon>Micromonosporales</taxon>
        <taxon>Micromonosporaceae</taxon>
        <taxon>Micromonospora</taxon>
    </lineage>
</organism>
<evidence type="ECO:0000313" key="3">
    <source>
        <dbReference type="Proteomes" id="UP000070620"/>
    </source>
</evidence>
<reference evidence="2 3" key="1">
    <citation type="submission" date="2016-01" db="EMBL/GenBank/DDBJ databases">
        <title>Whole genome sequence and analysis of Micromonospora rosaria DSM 803, which can produce antibacterial substance rosamicin.</title>
        <authorList>
            <person name="Yang H."/>
            <person name="He X."/>
            <person name="Zhu D."/>
        </authorList>
    </citation>
    <scope>NUCLEOTIDE SEQUENCE [LARGE SCALE GENOMIC DNA]</scope>
    <source>
        <strain evidence="2 3">DSM 803</strain>
    </source>
</reference>
<protein>
    <recommendedName>
        <fullName evidence="4">Ricin B lectin domain-containing protein</fullName>
    </recommendedName>
</protein>
<comment type="caution">
    <text evidence="2">The sequence shown here is derived from an EMBL/GenBank/DDBJ whole genome shotgun (WGS) entry which is preliminary data.</text>
</comment>
<dbReference type="EMBL" id="LRQV01000021">
    <property type="protein sequence ID" value="KXK62312.1"/>
    <property type="molecule type" value="Genomic_DNA"/>
</dbReference>
<proteinExistence type="predicted"/>
<keyword evidence="3" id="KW-1185">Reference proteome</keyword>
<evidence type="ECO:0008006" key="4">
    <source>
        <dbReference type="Google" id="ProtNLM"/>
    </source>
</evidence>
<evidence type="ECO:0000256" key="1">
    <source>
        <dbReference type="SAM" id="MobiDB-lite"/>
    </source>
</evidence>
<feature type="region of interest" description="Disordered" evidence="1">
    <location>
        <begin position="131"/>
        <end position="152"/>
    </location>
</feature>
<accession>A0A136PV79</accession>
<evidence type="ECO:0000313" key="2">
    <source>
        <dbReference type="EMBL" id="KXK62312.1"/>
    </source>
</evidence>
<sequence>MLSGTRQVTIVRVDAFESGLTLTDEGRLGEADGDSGRQLFVPTPLTGGTFLIRSYRGAGGGPGTGEPVCWQVHNPQDTGPLTVRGATCDEGDAGQQFTIAPAAGGERTYQISNRSAYLRYSAQSGLILEELGDAEPSSGFRFNDNGPAPDRE</sequence>
<name>A0A136PV79_9ACTN</name>